<name>A0A854QNP1_CRYNE</name>
<comment type="caution">
    <text evidence="2">The sequence shown here is derived from an EMBL/GenBank/DDBJ whole genome shotgun (WGS) entry which is preliminary data.</text>
</comment>
<keyword evidence="1" id="KW-1133">Transmembrane helix</keyword>
<dbReference type="Proteomes" id="UP000199727">
    <property type="component" value="Unassembled WGS sequence"/>
</dbReference>
<evidence type="ECO:0000256" key="1">
    <source>
        <dbReference type="SAM" id="Phobius"/>
    </source>
</evidence>
<dbReference type="OrthoDB" id="2580820at2759"/>
<proteinExistence type="predicted"/>
<reference evidence="2 3" key="1">
    <citation type="submission" date="2017-06" db="EMBL/GenBank/DDBJ databases">
        <title>Global population genomics of the pathogenic fungus Cryptococcus neoformans var. grubii.</title>
        <authorList>
            <person name="Cuomo C."/>
            <person name="Litvintseva A."/>
            <person name="Chen Y."/>
            <person name="Young S."/>
            <person name="Zeng Q."/>
            <person name="Chapman S."/>
            <person name="Gujja S."/>
            <person name="Saif S."/>
            <person name="Birren B."/>
        </authorList>
    </citation>
    <scope>NUCLEOTIDE SEQUENCE [LARGE SCALE GENOMIC DNA]</scope>
    <source>
        <strain evidence="2 3">Tu259-1</strain>
    </source>
</reference>
<evidence type="ECO:0000313" key="2">
    <source>
        <dbReference type="EMBL" id="OXG25103.1"/>
    </source>
</evidence>
<gene>
    <name evidence="2" type="ORF">C361_02105</name>
</gene>
<protein>
    <recommendedName>
        <fullName evidence="4">Found in mitochondrial proteome protein 51</fullName>
    </recommendedName>
</protein>
<dbReference type="EMBL" id="AMKT01000028">
    <property type="protein sequence ID" value="OXG25103.1"/>
    <property type="molecule type" value="Genomic_DNA"/>
</dbReference>
<accession>A0A854QNP1</accession>
<evidence type="ECO:0008006" key="4">
    <source>
        <dbReference type="Google" id="ProtNLM"/>
    </source>
</evidence>
<dbReference type="AlphaFoldDB" id="A0A854QNP1"/>
<keyword evidence="1" id="KW-0812">Transmembrane</keyword>
<evidence type="ECO:0000313" key="3">
    <source>
        <dbReference type="Proteomes" id="UP000199727"/>
    </source>
</evidence>
<organism evidence="2 3">
    <name type="scientific">Cryptococcus neoformans Tu259-1</name>
    <dbReference type="NCBI Taxonomy" id="1230072"/>
    <lineage>
        <taxon>Eukaryota</taxon>
        <taxon>Fungi</taxon>
        <taxon>Dikarya</taxon>
        <taxon>Basidiomycota</taxon>
        <taxon>Agaricomycotina</taxon>
        <taxon>Tremellomycetes</taxon>
        <taxon>Tremellales</taxon>
        <taxon>Cryptococcaceae</taxon>
        <taxon>Cryptococcus</taxon>
        <taxon>Cryptococcus neoformans species complex</taxon>
    </lineage>
</organism>
<keyword evidence="1" id="KW-0472">Membrane</keyword>
<feature type="transmembrane region" description="Helical" evidence="1">
    <location>
        <begin position="28"/>
        <end position="51"/>
    </location>
</feature>
<sequence>MSLSSISNEPYLSLSLQIATHPPKNTRAIMSGFVLGTGSGVLTAAAVYYTLSAHLTQTTASLRSDLHSSTNLLNASFDPTTPPAQAALIGPSSTSPPPPAFPQILRQRWNDTLASFIGSVRQSDWELIGKEIVEVGRSAVDRLGESESTGQMVQKGEELAETLSERASTIIDQFKGAGTSVDNGAESIKKAVEGIDLHKDNVGIVGGPLEEMKKRITEAKGRLV</sequence>